<name>A0AA39MPQ6_9AGAR</name>
<dbReference type="AlphaFoldDB" id="A0AA39MPQ6"/>
<dbReference type="Proteomes" id="UP001175226">
    <property type="component" value="Unassembled WGS sequence"/>
</dbReference>
<evidence type="ECO:0008006" key="4">
    <source>
        <dbReference type="Google" id="ProtNLM"/>
    </source>
</evidence>
<comment type="caution">
    <text evidence="2">The sequence shown here is derived from an EMBL/GenBank/DDBJ whole genome shotgun (WGS) entry which is preliminary data.</text>
</comment>
<accession>A0AA39MPQ6</accession>
<feature type="region of interest" description="Disordered" evidence="1">
    <location>
        <begin position="1"/>
        <end position="21"/>
    </location>
</feature>
<protein>
    <recommendedName>
        <fullName evidence="4">Fungal-type protein kinase domain-containing protein</fullName>
    </recommendedName>
</protein>
<dbReference type="Pfam" id="PF20414">
    <property type="entry name" value="DUF6698"/>
    <property type="match status" value="1"/>
</dbReference>
<keyword evidence="3" id="KW-1185">Reference proteome</keyword>
<reference evidence="2" key="1">
    <citation type="submission" date="2023-06" db="EMBL/GenBank/DDBJ databases">
        <authorList>
            <consortium name="Lawrence Berkeley National Laboratory"/>
            <person name="Ahrendt S."/>
            <person name="Sahu N."/>
            <person name="Indic B."/>
            <person name="Wong-Bajracharya J."/>
            <person name="Merenyi Z."/>
            <person name="Ke H.-M."/>
            <person name="Monk M."/>
            <person name="Kocsube S."/>
            <person name="Drula E."/>
            <person name="Lipzen A."/>
            <person name="Balint B."/>
            <person name="Henrissat B."/>
            <person name="Andreopoulos B."/>
            <person name="Martin F.M."/>
            <person name="Harder C.B."/>
            <person name="Rigling D."/>
            <person name="Ford K.L."/>
            <person name="Foster G.D."/>
            <person name="Pangilinan J."/>
            <person name="Papanicolaou A."/>
            <person name="Barry K."/>
            <person name="LaButti K."/>
            <person name="Viragh M."/>
            <person name="Koriabine M."/>
            <person name="Yan M."/>
            <person name="Riley R."/>
            <person name="Champramary S."/>
            <person name="Plett K.L."/>
            <person name="Tsai I.J."/>
            <person name="Slot J."/>
            <person name="Sipos G."/>
            <person name="Plett J."/>
            <person name="Nagy L.G."/>
            <person name="Grigoriev I.V."/>
        </authorList>
    </citation>
    <scope>NUCLEOTIDE SEQUENCE</scope>
    <source>
        <strain evidence="2">FPL87.14</strain>
    </source>
</reference>
<dbReference type="InterPro" id="IPR046521">
    <property type="entry name" value="DUF6698"/>
</dbReference>
<organism evidence="2 3">
    <name type="scientific">Armillaria borealis</name>
    <dbReference type="NCBI Taxonomy" id="47425"/>
    <lineage>
        <taxon>Eukaryota</taxon>
        <taxon>Fungi</taxon>
        <taxon>Dikarya</taxon>
        <taxon>Basidiomycota</taxon>
        <taxon>Agaricomycotina</taxon>
        <taxon>Agaricomycetes</taxon>
        <taxon>Agaricomycetidae</taxon>
        <taxon>Agaricales</taxon>
        <taxon>Marasmiineae</taxon>
        <taxon>Physalacriaceae</taxon>
        <taxon>Armillaria</taxon>
    </lineage>
</organism>
<feature type="compositionally biased region" description="Low complexity" evidence="1">
    <location>
        <begin position="1"/>
        <end position="16"/>
    </location>
</feature>
<evidence type="ECO:0000256" key="1">
    <source>
        <dbReference type="SAM" id="MobiDB-lite"/>
    </source>
</evidence>
<evidence type="ECO:0000313" key="2">
    <source>
        <dbReference type="EMBL" id="KAK0442561.1"/>
    </source>
</evidence>
<sequence length="510" mass="56508">MSIHSSSPPRSSSPPASEEDDKLARALREISTLKDTIEKKCKRVPTNIGRTLRRTVLLFGSFNSLIADQDRAYVGFNILTQVVDGLKAKLSDPNCDDFDEFMSKLQNHANQGRVTDTNRIKSELPSYFLKDSEGAKLSGKDCAGRGIQNDFTGQLLSSILHDWEDEGVRLALRTGTDATVSLNNNNFYRCFYAGLKGNPDRIEKGFLRSGLLLKVWCAIFTSPSSAEDIDDTENNALDSSEPPTKHKRASKKSTRGNVATLCRLEGQVTPRTIAYAAVMLHFNLTDATAWQEEYCGVSYLALWNFIVDFFEAPSDAETKQQVNDLLAWWTKKAFPHSANGPEAKGAMANSRKLLAAQRAAQSEPGATTAYTTLQQLYAGYNCLHAFPGFSDDDGLSGSNIEIRTTSYHHVVHIDSAKTVEHQSIKLQDAYESISPFLMTTPYTSWFEIDDPLESGNEHHTVARSPIWHVFPSDPSRSSQCHEPLSSSSRQFSELQAASAPALPFDTFHAF</sequence>
<proteinExistence type="predicted"/>
<dbReference type="EMBL" id="JAUEPT010000025">
    <property type="protein sequence ID" value="KAK0442561.1"/>
    <property type="molecule type" value="Genomic_DNA"/>
</dbReference>
<gene>
    <name evidence="2" type="ORF">EV421DRAFT_1736078</name>
</gene>
<feature type="region of interest" description="Disordered" evidence="1">
    <location>
        <begin position="230"/>
        <end position="253"/>
    </location>
</feature>
<evidence type="ECO:0000313" key="3">
    <source>
        <dbReference type="Proteomes" id="UP001175226"/>
    </source>
</evidence>